<feature type="domain" description="GST N-terminal" evidence="5">
    <location>
        <begin position="5"/>
        <end position="82"/>
    </location>
</feature>
<dbReference type="SUPFAM" id="SSF47616">
    <property type="entry name" value="GST C-terminal domain-like"/>
    <property type="match status" value="1"/>
</dbReference>
<organism evidence="7 8">
    <name type="scientific">Syphacia muris</name>
    <dbReference type="NCBI Taxonomy" id="451379"/>
    <lineage>
        <taxon>Eukaryota</taxon>
        <taxon>Metazoa</taxon>
        <taxon>Ecdysozoa</taxon>
        <taxon>Nematoda</taxon>
        <taxon>Chromadorea</taxon>
        <taxon>Rhabditida</taxon>
        <taxon>Spirurina</taxon>
        <taxon>Oxyuridomorpha</taxon>
        <taxon>Oxyuroidea</taxon>
        <taxon>Oxyuridae</taxon>
        <taxon>Syphacia</taxon>
    </lineage>
</organism>
<dbReference type="Proteomes" id="UP000046393">
    <property type="component" value="Unplaced"/>
</dbReference>
<evidence type="ECO:0000313" key="7">
    <source>
        <dbReference type="Proteomes" id="UP000046393"/>
    </source>
</evidence>
<evidence type="ECO:0000256" key="3">
    <source>
        <dbReference type="ARBA" id="ARBA00047960"/>
    </source>
</evidence>
<evidence type="ECO:0000259" key="5">
    <source>
        <dbReference type="PROSITE" id="PS50404"/>
    </source>
</evidence>
<dbReference type="SFLD" id="SFLDG01205">
    <property type="entry name" value="AMPS.1"/>
    <property type="match status" value="1"/>
</dbReference>
<dbReference type="EC" id="2.5.1.18" evidence="1"/>
<proteinExistence type="predicted"/>
<dbReference type="CDD" id="cd03039">
    <property type="entry name" value="GST_N_Sigma_like"/>
    <property type="match status" value="1"/>
</dbReference>
<evidence type="ECO:0000259" key="6">
    <source>
        <dbReference type="PROSITE" id="PS50405"/>
    </source>
</evidence>
<keyword evidence="7" id="KW-1185">Reference proteome</keyword>
<name>A0A158R4S3_9BILA</name>
<dbReference type="SFLD" id="SFLDS00019">
    <property type="entry name" value="Glutathione_Transferase_(cytos"/>
    <property type="match status" value="1"/>
</dbReference>
<dbReference type="GO" id="GO:0004364">
    <property type="term" value="F:glutathione transferase activity"/>
    <property type="evidence" value="ECO:0007669"/>
    <property type="project" value="UniProtKB-EC"/>
</dbReference>
<sequence>MSAVPRWKLTYFNSRGRAETIRLLFAQADVPYEDIRIDRTQWSALKEKTPFGQLPILEVDGKVLAQSRAIEKYLAKTFGLNGKTDWESAKIDELIQSMEDLHNKLSPWFTEQDGVKKVEIFTRLFEEEITPFLKRCEQFLIKNGTGYFVGDQLTLADLALYDILSYFDEKLMPGHLHKYPKLAEFIEQVGNLPNIKAWVQMRPKTGH</sequence>
<protein>
    <recommendedName>
        <fullName evidence="4">Glutathione S-transferase 1</fullName>
        <ecNumber evidence="1">2.5.1.18</ecNumber>
    </recommendedName>
</protein>
<dbReference type="InterPro" id="IPR036249">
    <property type="entry name" value="Thioredoxin-like_sf"/>
</dbReference>
<dbReference type="GO" id="GO:0006749">
    <property type="term" value="P:glutathione metabolic process"/>
    <property type="evidence" value="ECO:0007669"/>
    <property type="project" value="TreeGrafter"/>
</dbReference>
<evidence type="ECO:0000256" key="2">
    <source>
        <dbReference type="ARBA" id="ARBA00022679"/>
    </source>
</evidence>
<dbReference type="AlphaFoldDB" id="A0A158R4S3"/>
<dbReference type="PANTHER" id="PTHR11571:SF260">
    <property type="entry name" value="GLUTATHIONE S-TRANSFERASE"/>
    <property type="match status" value="1"/>
</dbReference>
<dbReference type="Gene3D" id="1.20.1050.10">
    <property type="match status" value="1"/>
</dbReference>
<dbReference type="CDD" id="cd03192">
    <property type="entry name" value="GST_C_Sigma_like"/>
    <property type="match status" value="1"/>
</dbReference>
<dbReference type="PROSITE" id="PS50404">
    <property type="entry name" value="GST_NTER"/>
    <property type="match status" value="1"/>
</dbReference>
<feature type="domain" description="GST C-terminal" evidence="6">
    <location>
        <begin position="84"/>
        <end position="207"/>
    </location>
</feature>
<dbReference type="InterPro" id="IPR010987">
    <property type="entry name" value="Glutathione-S-Trfase_C-like"/>
</dbReference>
<dbReference type="InterPro" id="IPR040079">
    <property type="entry name" value="Glutathione_S-Trfase"/>
</dbReference>
<dbReference type="WBParaSite" id="SMUV_0000424501-mRNA-1">
    <property type="protein sequence ID" value="SMUV_0000424501-mRNA-1"/>
    <property type="gene ID" value="SMUV_0000424501"/>
</dbReference>
<dbReference type="InterPro" id="IPR004046">
    <property type="entry name" value="GST_C"/>
</dbReference>
<dbReference type="Gene3D" id="3.40.30.10">
    <property type="entry name" value="Glutaredoxin"/>
    <property type="match status" value="1"/>
</dbReference>
<keyword evidence="2" id="KW-0808">Transferase</keyword>
<dbReference type="InterPro" id="IPR036282">
    <property type="entry name" value="Glutathione-S-Trfase_C_sf"/>
</dbReference>
<comment type="catalytic activity">
    <reaction evidence="3">
        <text>RX + glutathione = an S-substituted glutathione + a halide anion + H(+)</text>
        <dbReference type="Rhea" id="RHEA:16437"/>
        <dbReference type="ChEBI" id="CHEBI:15378"/>
        <dbReference type="ChEBI" id="CHEBI:16042"/>
        <dbReference type="ChEBI" id="CHEBI:17792"/>
        <dbReference type="ChEBI" id="CHEBI:57925"/>
        <dbReference type="ChEBI" id="CHEBI:90779"/>
        <dbReference type="EC" id="2.5.1.18"/>
    </reaction>
</comment>
<dbReference type="InterPro" id="IPR004045">
    <property type="entry name" value="Glutathione_S-Trfase_N"/>
</dbReference>
<dbReference type="SFLD" id="SFLDG00363">
    <property type="entry name" value="AMPS_(cytGST):_Alpha-__Mu-__Pi"/>
    <property type="match status" value="1"/>
</dbReference>
<dbReference type="FunFam" id="1.20.1050.10:FF:000030">
    <property type="entry name" value="Glutathione S-transferase S1"/>
    <property type="match status" value="1"/>
</dbReference>
<dbReference type="Pfam" id="PF02798">
    <property type="entry name" value="GST_N"/>
    <property type="match status" value="1"/>
</dbReference>
<dbReference type="PANTHER" id="PTHR11571">
    <property type="entry name" value="GLUTATHIONE S-TRANSFERASE"/>
    <property type="match status" value="1"/>
</dbReference>
<dbReference type="STRING" id="451379.A0A158R4S3"/>
<dbReference type="InterPro" id="IPR050213">
    <property type="entry name" value="GST_superfamily"/>
</dbReference>
<evidence type="ECO:0000256" key="1">
    <source>
        <dbReference type="ARBA" id="ARBA00012452"/>
    </source>
</evidence>
<dbReference type="PROSITE" id="PS50405">
    <property type="entry name" value="GST_CTER"/>
    <property type="match status" value="1"/>
</dbReference>
<dbReference type="FunFam" id="3.40.30.10:FF:000035">
    <property type="entry name" value="hematopoietic prostaglandin D synthase"/>
    <property type="match status" value="1"/>
</dbReference>
<evidence type="ECO:0000313" key="8">
    <source>
        <dbReference type="WBParaSite" id="SMUV_0000424501-mRNA-1"/>
    </source>
</evidence>
<dbReference type="Pfam" id="PF14497">
    <property type="entry name" value="GST_C_3"/>
    <property type="match status" value="1"/>
</dbReference>
<accession>A0A158R4S3</accession>
<reference evidence="8" key="1">
    <citation type="submission" date="2016-04" db="UniProtKB">
        <authorList>
            <consortium name="WormBaseParasite"/>
        </authorList>
    </citation>
    <scope>IDENTIFICATION</scope>
</reference>
<evidence type="ECO:0000256" key="4">
    <source>
        <dbReference type="ARBA" id="ARBA00072946"/>
    </source>
</evidence>
<dbReference type="SUPFAM" id="SSF52833">
    <property type="entry name" value="Thioredoxin-like"/>
    <property type="match status" value="1"/>
</dbReference>
<dbReference type="GO" id="GO:0004602">
    <property type="term" value="F:glutathione peroxidase activity"/>
    <property type="evidence" value="ECO:0007669"/>
    <property type="project" value="UniProtKB-ARBA"/>
</dbReference>